<name>A0A8H2XYF9_9AGAM</name>
<proteinExistence type="predicted"/>
<dbReference type="Proteomes" id="UP000663831">
    <property type="component" value="Unassembled WGS sequence"/>
</dbReference>
<dbReference type="SUPFAM" id="SSF52047">
    <property type="entry name" value="RNI-like"/>
    <property type="match status" value="1"/>
</dbReference>
<comment type="caution">
    <text evidence="1">The sequence shown here is derived from an EMBL/GenBank/DDBJ whole genome shotgun (WGS) entry which is preliminary data.</text>
</comment>
<evidence type="ECO:0000313" key="1">
    <source>
        <dbReference type="EMBL" id="CAE6433763.1"/>
    </source>
</evidence>
<protein>
    <recommendedName>
        <fullName evidence="3">F-box domain-containing protein</fullName>
    </recommendedName>
</protein>
<evidence type="ECO:0000313" key="2">
    <source>
        <dbReference type="Proteomes" id="UP000663831"/>
    </source>
</evidence>
<organism evidence="1 2">
    <name type="scientific">Rhizoctonia solani</name>
    <dbReference type="NCBI Taxonomy" id="456999"/>
    <lineage>
        <taxon>Eukaryota</taxon>
        <taxon>Fungi</taxon>
        <taxon>Dikarya</taxon>
        <taxon>Basidiomycota</taxon>
        <taxon>Agaricomycotina</taxon>
        <taxon>Agaricomycetes</taxon>
        <taxon>Cantharellales</taxon>
        <taxon>Ceratobasidiaceae</taxon>
        <taxon>Rhizoctonia</taxon>
    </lineage>
</organism>
<evidence type="ECO:0008006" key="3">
    <source>
        <dbReference type="Google" id="ProtNLM"/>
    </source>
</evidence>
<dbReference type="OrthoDB" id="3357519at2759"/>
<reference evidence="1" key="1">
    <citation type="submission" date="2021-01" db="EMBL/GenBank/DDBJ databases">
        <authorList>
            <person name="Kaushik A."/>
        </authorList>
    </citation>
    <scope>NUCLEOTIDE SEQUENCE</scope>
    <source>
        <strain evidence="1">AG3-1AP</strain>
    </source>
</reference>
<dbReference type="EMBL" id="CAJMWV010001311">
    <property type="protein sequence ID" value="CAE6433763.1"/>
    <property type="molecule type" value="Genomic_DNA"/>
</dbReference>
<accession>A0A8H2XYF9</accession>
<dbReference type="AlphaFoldDB" id="A0A8H2XYF9"/>
<sequence length="576" mass="64346">MREDKLIAAFEQWEQASAALTSSVSHFFDLSVYLEAQCTTSHANSPVMITRIDSSLDTLQKTINQKLDYARVALAKTRNKLASQGSILSLPLEIIAEIFRNVIYDPPSFSCSTAMPMERRVELIYSRLHCLLGVCTAWRDVGISCAGFWSVVPVVDNVSGGLRSQSIDLSLQRARDSEALYLAMTLARNAHLTLDSLRGHLSRFSVINIHENFFSSASLSDVLSMIFEEDGPRSLSKLYLRYSGRRPARHFRQPTKPLDDSFASLQPQIINLVNSLSALRLHAVALNWAKVAFSNRLVTLQIGRISLGCQPGINNFISALASATELRELALAYIEGVLDQDTSIPAGILVLPKLESLHLQALVFNILFLFIRIITPNSYNLTLDFRPGTSTGHVLAADTFMLPVAVTHNELYPRLKGIKIGKLVLDWERDCAWDSGVNLQALLQTATAVKTLVLNSYKLNQATLKSLTPPLNSSPETLGRDEDFPKLEAIEIHRCTLKCPLTDLRPVFEELLANHPIQRLVLGRFCDGSDNGAQPDSTEENEDMIKWLEEAVPHFFWLPRQTSAPEMMDTWQLWDV</sequence>
<gene>
    <name evidence="1" type="ORF">RDB_LOCUS46091</name>
</gene>